<sequence length="198" mass="22677">MLKFASPTTSMEGFPYRARNPLRSSMKRKSTLSLISRQSYAGSSTSEFSLQRRTHFDQNNIALTYKPLKKDYGYIQIKQASTPFPRRSSLPHYTGKRTPAMREEMKNSIDSALPRDFSDSSLSDEMDFATKRKIFCTGEFTITRQRKSLQVHPPMRDIKSITEGRLGSSYANLPKFFRKHYHQRSSSIVLTPTDATSA</sequence>
<reference evidence="1" key="3">
    <citation type="submission" date="2020-11" db="EMBL/GenBank/DDBJ databases">
        <authorList>
            <person name="Whitehead M."/>
        </authorList>
    </citation>
    <scope>NUCLEOTIDE SEQUENCE</scope>
    <source>
        <strain evidence="1">EGII</strain>
    </source>
</reference>
<dbReference type="EMBL" id="CAJHJT010000001">
    <property type="protein sequence ID" value="CAD6994173.1"/>
    <property type="molecule type" value="Genomic_DNA"/>
</dbReference>
<accession>W8CCQ7</accession>
<keyword evidence="3" id="KW-1185">Reference proteome</keyword>
<proteinExistence type="evidence at transcript level"/>
<reference evidence="2" key="2">
    <citation type="journal article" date="2014" name="BMC Genomics">
        <title>A genomic perspective to assessing quality of mass-reared SIT flies used in Mediterranean fruit fly (Ceratitis capitata) eradication in California.</title>
        <authorList>
            <person name="Calla B."/>
            <person name="Hall B."/>
            <person name="Hou S."/>
            <person name="Geib S.M."/>
        </authorList>
    </citation>
    <scope>NUCLEOTIDE SEQUENCE</scope>
</reference>
<evidence type="ECO:0000313" key="3">
    <source>
        <dbReference type="Proteomes" id="UP000606786"/>
    </source>
</evidence>
<reference evidence="2" key="1">
    <citation type="submission" date="2013-07" db="EMBL/GenBank/DDBJ databases">
        <authorList>
            <person name="Geib S."/>
        </authorList>
    </citation>
    <scope>NUCLEOTIDE SEQUENCE</scope>
</reference>
<dbReference type="AlphaFoldDB" id="W8CCQ7"/>
<evidence type="ECO:0000313" key="1">
    <source>
        <dbReference type="EMBL" id="CAD6994173.1"/>
    </source>
</evidence>
<dbReference type="OrthoDB" id="8055880at2759"/>
<organism evidence="2">
    <name type="scientific">Ceratitis capitata</name>
    <name type="common">Mediterranean fruit fly</name>
    <name type="synonym">Tephritis capitata</name>
    <dbReference type="NCBI Taxonomy" id="7213"/>
    <lineage>
        <taxon>Eukaryota</taxon>
        <taxon>Metazoa</taxon>
        <taxon>Ecdysozoa</taxon>
        <taxon>Arthropoda</taxon>
        <taxon>Hexapoda</taxon>
        <taxon>Insecta</taxon>
        <taxon>Pterygota</taxon>
        <taxon>Neoptera</taxon>
        <taxon>Endopterygota</taxon>
        <taxon>Diptera</taxon>
        <taxon>Brachycera</taxon>
        <taxon>Muscomorpha</taxon>
        <taxon>Tephritoidea</taxon>
        <taxon>Tephritidae</taxon>
        <taxon>Ceratitis</taxon>
        <taxon>Ceratitis</taxon>
    </lineage>
</organism>
<dbReference type="EMBL" id="GAMC01003276">
    <property type="protein sequence ID" value="JAC03280.1"/>
    <property type="molecule type" value="mRNA"/>
</dbReference>
<gene>
    <name evidence="1" type="ORF">CCAP1982_LOCUS2938</name>
</gene>
<evidence type="ECO:0000313" key="2">
    <source>
        <dbReference type="EMBL" id="JAC03280.1"/>
    </source>
</evidence>
<name>W8CCQ7_CERCA</name>
<dbReference type="Proteomes" id="UP000606786">
    <property type="component" value="Unassembled WGS sequence"/>
</dbReference>
<protein>
    <submittedName>
        <fullName evidence="1">(Mediterranean fruit fly) hypothetical protein</fullName>
    </submittedName>
</protein>